<dbReference type="AlphaFoldDB" id="A0A4R2JAB1"/>
<evidence type="ECO:0000313" key="1">
    <source>
        <dbReference type="EMBL" id="TCO55704.1"/>
    </source>
</evidence>
<proteinExistence type="predicted"/>
<sequence>MLFIRLFTAACRRSELLVMLSSPASAPPQAPTGRTVARMVSSSVMMVLGLPVM</sequence>
<evidence type="ECO:0000313" key="2">
    <source>
        <dbReference type="Proteomes" id="UP000295680"/>
    </source>
</evidence>
<reference evidence="1 2" key="1">
    <citation type="submission" date="2019-03" db="EMBL/GenBank/DDBJ databases">
        <title>Genomic Encyclopedia of Type Strains, Phase IV (KMG-IV): sequencing the most valuable type-strain genomes for metagenomic binning, comparative biology and taxonomic classification.</title>
        <authorList>
            <person name="Goeker M."/>
        </authorList>
    </citation>
    <scope>NUCLEOTIDE SEQUENCE [LARGE SCALE GENOMIC DNA]</scope>
    <source>
        <strain evidence="1 2">DSM 45934</strain>
    </source>
</reference>
<name>A0A4R2JAB1_9PSEU</name>
<comment type="caution">
    <text evidence="1">The sequence shown here is derived from an EMBL/GenBank/DDBJ whole genome shotgun (WGS) entry which is preliminary data.</text>
</comment>
<gene>
    <name evidence="1" type="ORF">EV192_107126</name>
</gene>
<dbReference type="Proteomes" id="UP000295680">
    <property type="component" value="Unassembled WGS sequence"/>
</dbReference>
<accession>A0A4R2JAB1</accession>
<dbReference type="EMBL" id="SLWS01000007">
    <property type="protein sequence ID" value="TCO55704.1"/>
    <property type="molecule type" value="Genomic_DNA"/>
</dbReference>
<keyword evidence="2" id="KW-1185">Reference proteome</keyword>
<protein>
    <submittedName>
        <fullName evidence="1">Uncharacterized protein</fullName>
    </submittedName>
</protein>
<organism evidence="1 2">
    <name type="scientific">Actinocrispum wychmicini</name>
    <dbReference type="NCBI Taxonomy" id="1213861"/>
    <lineage>
        <taxon>Bacteria</taxon>
        <taxon>Bacillati</taxon>
        <taxon>Actinomycetota</taxon>
        <taxon>Actinomycetes</taxon>
        <taxon>Pseudonocardiales</taxon>
        <taxon>Pseudonocardiaceae</taxon>
        <taxon>Actinocrispum</taxon>
    </lineage>
</organism>